<accession>U2ZZX0</accession>
<proteinExistence type="predicted"/>
<dbReference type="Proteomes" id="UP000016570">
    <property type="component" value="Unassembled WGS sequence"/>
</dbReference>
<dbReference type="RefSeq" id="WP_021704620.1">
    <property type="nucleotide sequence ID" value="NZ_BATJ01000004.1"/>
</dbReference>
<dbReference type="EMBL" id="BATJ01000004">
    <property type="protein sequence ID" value="GAD66642.1"/>
    <property type="molecule type" value="Genomic_DNA"/>
</dbReference>
<comment type="caution">
    <text evidence="1">The sequence shown here is derived from an EMBL/GenBank/DDBJ whole genome shotgun (WGS) entry which is preliminary data.</text>
</comment>
<dbReference type="AlphaFoldDB" id="U2ZZX0"/>
<evidence type="ECO:0000313" key="2">
    <source>
        <dbReference type="Proteomes" id="UP000016570"/>
    </source>
</evidence>
<gene>
    <name evidence="1" type="ORF">VPR01S_04_02470</name>
</gene>
<reference evidence="1 2" key="1">
    <citation type="submission" date="2013-09" db="EMBL/GenBank/DDBJ databases">
        <title>Whole genome shotgun sequence of Vibrio proteolyticus NBRC 13287.</title>
        <authorList>
            <person name="Isaki S."/>
            <person name="Hosoyama A."/>
            <person name="Numata M."/>
            <person name="Hashimoto M."/>
            <person name="Hosoyama Y."/>
            <person name="Tsuchikane K."/>
            <person name="Noguchi M."/>
            <person name="Hirakata S."/>
            <person name="Ichikawa N."/>
            <person name="Ohji S."/>
            <person name="Yamazoe A."/>
            <person name="Fujita N."/>
        </authorList>
    </citation>
    <scope>NUCLEOTIDE SEQUENCE [LARGE SCALE GENOMIC DNA]</scope>
    <source>
        <strain evidence="1 2">NBRC 13287</strain>
    </source>
</reference>
<name>U2ZZX0_VIBPR</name>
<protein>
    <submittedName>
        <fullName evidence="1">Uncharacterized protein</fullName>
    </submittedName>
</protein>
<dbReference type="STRING" id="1219065.VPR01S_04_02470"/>
<sequence length="193" mass="21774">MVKLVGESLPLIPLILQQFSQWGACQCDVIFPLQMYWERSILNTLSNSAEQTSKKQARIGWVKEIHPENHRVKVDFYGNAYGQPVWAVLGRGFTRSEIHLAIDNQLDCRIEFVGEDLDVPILTDIYLSLAEQQELVIKAKRVVLEGKEEVTIRSGEVATKFSGNDGRITTKATHISSRAEKVHKIQGSKITLN</sequence>
<dbReference type="eggNOG" id="ENOG5031N7F">
    <property type="taxonomic scope" value="Bacteria"/>
</dbReference>
<keyword evidence="2" id="KW-1185">Reference proteome</keyword>
<evidence type="ECO:0000313" key="1">
    <source>
        <dbReference type="EMBL" id="GAD66642.1"/>
    </source>
</evidence>
<organism evidence="1 2">
    <name type="scientific">Vibrio proteolyticus NBRC 13287</name>
    <dbReference type="NCBI Taxonomy" id="1219065"/>
    <lineage>
        <taxon>Bacteria</taxon>
        <taxon>Pseudomonadati</taxon>
        <taxon>Pseudomonadota</taxon>
        <taxon>Gammaproteobacteria</taxon>
        <taxon>Vibrionales</taxon>
        <taxon>Vibrionaceae</taxon>
        <taxon>Vibrio</taxon>
    </lineage>
</organism>